<reference evidence="3" key="1">
    <citation type="journal article" date="2014" name="Int. J. Syst. Evol. Microbiol.">
        <title>Complete genome sequence of Corynebacterium casei LMG S-19264T (=DSM 44701T), isolated from a smear-ripened cheese.</title>
        <authorList>
            <consortium name="US DOE Joint Genome Institute (JGI-PGF)"/>
            <person name="Walter F."/>
            <person name="Albersmeier A."/>
            <person name="Kalinowski J."/>
            <person name="Ruckert C."/>
        </authorList>
    </citation>
    <scope>NUCLEOTIDE SEQUENCE</scope>
    <source>
        <strain evidence="3">KCTC 42590</strain>
    </source>
</reference>
<reference evidence="3" key="2">
    <citation type="submission" date="2020-09" db="EMBL/GenBank/DDBJ databases">
        <authorList>
            <person name="Sun Q."/>
            <person name="Kim S."/>
        </authorList>
    </citation>
    <scope>NUCLEOTIDE SEQUENCE</scope>
    <source>
        <strain evidence="3">KCTC 42590</strain>
    </source>
</reference>
<dbReference type="InterPro" id="IPR013424">
    <property type="entry name" value="Ice-binding_C"/>
</dbReference>
<organism evidence="3 4">
    <name type="scientific">Kordiimonas sediminis</name>
    <dbReference type="NCBI Taxonomy" id="1735581"/>
    <lineage>
        <taxon>Bacteria</taxon>
        <taxon>Pseudomonadati</taxon>
        <taxon>Pseudomonadota</taxon>
        <taxon>Alphaproteobacteria</taxon>
        <taxon>Kordiimonadales</taxon>
        <taxon>Kordiimonadaceae</taxon>
        <taxon>Kordiimonas</taxon>
    </lineage>
</organism>
<comment type="caution">
    <text evidence="3">The sequence shown here is derived from an EMBL/GenBank/DDBJ whole genome shotgun (WGS) entry which is preliminary data.</text>
</comment>
<protein>
    <recommendedName>
        <fullName evidence="2">Ice-binding protein C-terminal domain-containing protein</fullName>
    </recommendedName>
</protein>
<sequence length="165" mass="17521">MKLLMTIAAAILFSISANAAVVFNSDSAKSFDFYWENLPLGGVIETYETSVGADSFIDVYLDDCCVGGDEFSLRVNGAVIAPTSSGLDAGDNNTWWGSFDNIFLTAGTNTFEVLLSADCCGEGRGNVQFSAATTAAIPEPATWLMMILGFGLVGVATRRRQTLFA</sequence>
<feature type="chain" id="PRO_5036696804" description="Ice-binding protein C-terminal domain-containing protein" evidence="1">
    <location>
        <begin position="20"/>
        <end position="165"/>
    </location>
</feature>
<dbReference type="Pfam" id="PF07589">
    <property type="entry name" value="PEP-CTERM"/>
    <property type="match status" value="1"/>
</dbReference>
<dbReference type="NCBIfam" id="TIGR02595">
    <property type="entry name" value="PEP_CTERM"/>
    <property type="match status" value="1"/>
</dbReference>
<keyword evidence="1" id="KW-0732">Signal</keyword>
<keyword evidence="4" id="KW-1185">Reference proteome</keyword>
<evidence type="ECO:0000256" key="1">
    <source>
        <dbReference type="SAM" id="SignalP"/>
    </source>
</evidence>
<accession>A0A919AUR9</accession>
<evidence type="ECO:0000313" key="4">
    <source>
        <dbReference type="Proteomes" id="UP000630923"/>
    </source>
</evidence>
<dbReference type="AlphaFoldDB" id="A0A919AUR9"/>
<dbReference type="NCBIfam" id="NF035944">
    <property type="entry name" value="PEPxxWA-CTERM"/>
    <property type="match status" value="1"/>
</dbReference>
<gene>
    <name evidence="3" type="ORF">GCM10017044_19620</name>
</gene>
<proteinExistence type="predicted"/>
<feature type="domain" description="Ice-binding protein C-terminal" evidence="2">
    <location>
        <begin position="136"/>
        <end position="160"/>
    </location>
</feature>
<feature type="signal peptide" evidence="1">
    <location>
        <begin position="1"/>
        <end position="19"/>
    </location>
</feature>
<name>A0A919AUR9_9PROT</name>
<evidence type="ECO:0000313" key="3">
    <source>
        <dbReference type="EMBL" id="GHF24930.1"/>
    </source>
</evidence>
<evidence type="ECO:0000259" key="2">
    <source>
        <dbReference type="Pfam" id="PF07589"/>
    </source>
</evidence>
<dbReference type="EMBL" id="BNCI01000002">
    <property type="protein sequence ID" value="GHF24930.1"/>
    <property type="molecule type" value="Genomic_DNA"/>
</dbReference>
<dbReference type="Proteomes" id="UP000630923">
    <property type="component" value="Unassembled WGS sequence"/>
</dbReference>